<evidence type="ECO:0000313" key="3">
    <source>
        <dbReference type="Proteomes" id="UP000299102"/>
    </source>
</evidence>
<dbReference type="Proteomes" id="UP000299102">
    <property type="component" value="Unassembled WGS sequence"/>
</dbReference>
<comment type="caution">
    <text evidence="2">The sequence shown here is derived from an EMBL/GenBank/DDBJ whole genome shotgun (WGS) entry which is preliminary data.</text>
</comment>
<accession>A0A4C1VME1</accession>
<organism evidence="2 3">
    <name type="scientific">Eumeta variegata</name>
    <name type="common">Bagworm moth</name>
    <name type="synonym">Eumeta japonica</name>
    <dbReference type="NCBI Taxonomy" id="151549"/>
    <lineage>
        <taxon>Eukaryota</taxon>
        <taxon>Metazoa</taxon>
        <taxon>Ecdysozoa</taxon>
        <taxon>Arthropoda</taxon>
        <taxon>Hexapoda</taxon>
        <taxon>Insecta</taxon>
        <taxon>Pterygota</taxon>
        <taxon>Neoptera</taxon>
        <taxon>Endopterygota</taxon>
        <taxon>Lepidoptera</taxon>
        <taxon>Glossata</taxon>
        <taxon>Ditrysia</taxon>
        <taxon>Tineoidea</taxon>
        <taxon>Psychidae</taxon>
        <taxon>Oiketicinae</taxon>
        <taxon>Eumeta</taxon>
    </lineage>
</organism>
<sequence>MLSQPAFNSRISLISPRALQNDFPQPIIIVGFVLVRPEQVGVRLESASVRSAPGAVYVTVRARATRFDQFTLRDRFISQKPRVREHRRTAVLLYRCAGPVKTATHERTGPSGRAPPTARAGGAHLQA</sequence>
<proteinExistence type="predicted"/>
<reference evidence="2 3" key="1">
    <citation type="journal article" date="2019" name="Commun. Biol.">
        <title>The bagworm genome reveals a unique fibroin gene that provides high tensile strength.</title>
        <authorList>
            <person name="Kono N."/>
            <person name="Nakamura H."/>
            <person name="Ohtoshi R."/>
            <person name="Tomita M."/>
            <person name="Numata K."/>
            <person name="Arakawa K."/>
        </authorList>
    </citation>
    <scope>NUCLEOTIDE SEQUENCE [LARGE SCALE GENOMIC DNA]</scope>
</reference>
<name>A0A4C1VME1_EUMVA</name>
<dbReference type="EMBL" id="BGZK01000356">
    <property type="protein sequence ID" value="GBP38945.1"/>
    <property type="molecule type" value="Genomic_DNA"/>
</dbReference>
<keyword evidence="3" id="KW-1185">Reference proteome</keyword>
<evidence type="ECO:0000256" key="1">
    <source>
        <dbReference type="SAM" id="MobiDB-lite"/>
    </source>
</evidence>
<dbReference type="AlphaFoldDB" id="A0A4C1VME1"/>
<protein>
    <submittedName>
        <fullName evidence="2">Uncharacterized protein</fullName>
    </submittedName>
</protein>
<feature type="region of interest" description="Disordered" evidence="1">
    <location>
        <begin position="102"/>
        <end position="127"/>
    </location>
</feature>
<gene>
    <name evidence="2" type="ORF">EVAR_95695_1</name>
</gene>
<evidence type="ECO:0000313" key="2">
    <source>
        <dbReference type="EMBL" id="GBP38945.1"/>
    </source>
</evidence>
<feature type="compositionally biased region" description="Low complexity" evidence="1">
    <location>
        <begin position="109"/>
        <end position="127"/>
    </location>
</feature>